<dbReference type="EMBL" id="FLQW01003299">
    <property type="protein sequence ID" value="SBS95393.1"/>
    <property type="molecule type" value="Genomic_DNA"/>
</dbReference>
<evidence type="ECO:0000313" key="3">
    <source>
        <dbReference type="Proteomes" id="UP000078597"/>
    </source>
</evidence>
<reference evidence="3" key="1">
    <citation type="submission" date="2016-05" db="EMBL/GenBank/DDBJ databases">
        <authorList>
            <person name="Naeem Raeece"/>
        </authorList>
    </citation>
    <scope>NUCLEOTIDE SEQUENCE [LARGE SCALE GENOMIC DNA]</scope>
</reference>
<keyword evidence="1" id="KW-0175">Coiled coil</keyword>
<evidence type="ECO:0000256" key="1">
    <source>
        <dbReference type="SAM" id="Coils"/>
    </source>
</evidence>
<sequence>MIVREIPYNTYVNYIKNVKNLLDSCNDVISNIEKEIVISYSEKTLKFAEDVYTKNTKVVENFSNSINKEIIRIRIKHDETRAQLDAALKELRQLIASIKRFHKEK</sequence>
<evidence type="ECO:0000313" key="2">
    <source>
        <dbReference type="EMBL" id="SBS95393.1"/>
    </source>
</evidence>
<organism evidence="2 3">
    <name type="scientific">Plasmodium malariae</name>
    <dbReference type="NCBI Taxonomy" id="5858"/>
    <lineage>
        <taxon>Eukaryota</taxon>
        <taxon>Sar</taxon>
        <taxon>Alveolata</taxon>
        <taxon>Apicomplexa</taxon>
        <taxon>Aconoidasida</taxon>
        <taxon>Haemosporida</taxon>
        <taxon>Plasmodiidae</taxon>
        <taxon>Plasmodium</taxon>
        <taxon>Plasmodium (Plasmodium)</taxon>
    </lineage>
</organism>
<gene>
    <name evidence="2" type="ORF">PMALA_047230</name>
</gene>
<name>A0A1A8WR67_PLAMA</name>
<dbReference type="Proteomes" id="UP000078597">
    <property type="component" value="Unassembled WGS sequence"/>
</dbReference>
<accession>A0A1A8WR67</accession>
<dbReference type="AlphaFoldDB" id="A0A1A8WR67"/>
<proteinExistence type="predicted"/>
<protein>
    <submittedName>
        <fullName evidence="2">Reticulocyte binding protein 2b</fullName>
    </submittedName>
</protein>
<feature type="coiled-coil region" evidence="1">
    <location>
        <begin position="77"/>
        <end position="104"/>
    </location>
</feature>